<dbReference type="InterPro" id="IPR036286">
    <property type="entry name" value="LexA/Signal_pep-like_sf"/>
</dbReference>
<evidence type="ECO:0000256" key="7">
    <source>
        <dbReference type="ARBA" id="ARBA00038445"/>
    </source>
</evidence>
<dbReference type="PANTHER" id="PTHR12383:SF16">
    <property type="entry name" value="MITOCHONDRIAL INNER MEMBRANE PROTEASE SUBUNIT 1"/>
    <property type="match status" value="1"/>
</dbReference>
<evidence type="ECO:0000256" key="1">
    <source>
        <dbReference type="ARBA" id="ARBA00004273"/>
    </source>
</evidence>
<keyword evidence="5" id="KW-0496">Mitochondrion</keyword>
<evidence type="ECO:0000256" key="2">
    <source>
        <dbReference type="ARBA" id="ARBA00011805"/>
    </source>
</evidence>
<evidence type="ECO:0000313" key="9">
    <source>
        <dbReference type="Proteomes" id="UP000694941"/>
    </source>
</evidence>
<dbReference type="CDD" id="cd06530">
    <property type="entry name" value="S26_SPase_I"/>
    <property type="match status" value="1"/>
</dbReference>
<dbReference type="InterPro" id="IPR052064">
    <property type="entry name" value="Mito_IMP1_subunit"/>
</dbReference>
<comment type="similarity">
    <text evidence="7">Belongs to the peptidase S26 family. IMP1 subfamily.</text>
</comment>
<sequence length="112" mass="12662">MEPTIFSNDIILTEHVTVLRQKIKKGDIVVCRSPTNPRQYICKRVAGLPGDKIQRGIFSEVAVPKGNVWLEGDNKTNSTDSRTYGPVPLGLLRGRAICKVWPYSDFHFFSDR</sequence>
<dbReference type="PANTHER" id="PTHR12383">
    <property type="entry name" value="PROTEASE FAMILY S26 MITOCHONDRIAL INNER MEMBRANE PROTEASE-RELATED"/>
    <property type="match status" value="1"/>
</dbReference>
<evidence type="ECO:0000256" key="5">
    <source>
        <dbReference type="ARBA" id="ARBA00023128"/>
    </source>
</evidence>
<reference evidence="10" key="1">
    <citation type="submission" date="2025-08" db="UniProtKB">
        <authorList>
            <consortium name="RefSeq"/>
        </authorList>
    </citation>
    <scope>IDENTIFICATION</scope>
    <source>
        <tissue evidence="10">Muscle</tissue>
    </source>
</reference>
<name>A0ABM1C125_LIMPO</name>
<evidence type="ECO:0000256" key="3">
    <source>
        <dbReference type="ARBA" id="ARBA00022792"/>
    </source>
</evidence>
<keyword evidence="6" id="KW-0472">Membrane</keyword>
<evidence type="ECO:0000256" key="6">
    <source>
        <dbReference type="ARBA" id="ARBA00023136"/>
    </source>
</evidence>
<evidence type="ECO:0000256" key="4">
    <source>
        <dbReference type="ARBA" id="ARBA00022801"/>
    </source>
</evidence>
<dbReference type="InterPro" id="IPR000223">
    <property type="entry name" value="Pept_S26A_signal_pept_1"/>
</dbReference>
<keyword evidence="9" id="KW-1185">Reference proteome</keyword>
<proteinExistence type="inferred from homology"/>
<feature type="domain" description="Peptidase S26" evidence="8">
    <location>
        <begin position="61"/>
        <end position="101"/>
    </location>
</feature>
<dbReference type="InterPro" id="IPR019533">
    <property type="entry name" value="Peptidase_S26"/>
</dbReference>
<dbReference type="Proteomes" id="UP000694941">
    <property type="component" value="Unplaced"/>
</dbReference>
<keyword evidence="4" id="KW-0378">Hydrolase</keyword>
<dbReference type="Gene3D" id="2.10.109.10">
    <property type="entry name" value="Umud Fragment, subunit A"/>
    <property type="match status" value="1"/>
</dbReference>
<feature type="domain" description="Peptidase S26" evidence="8">
    <location>
        <begin position="1"/>
        <end position="54"/>
    </location>
</feature>
<dbReference type="Pfam" id="PF10502">
    <property type="entry name" value="Peptidase_S26"/>
    <property type="match status" value="2"/>
</dbReference>
<dbReference type="PRINTS" id="PR00727">
    <property type="entry name" value="LEADERPTASE"/>
</dbReference>
<accession>A0ABM1C125</accession>
<protein>
    <submittedName>
        <fullName evidence="10">Mitochondrial inner membrane protease subunit 1-like</fullName>
    </submittedName>
</protein>
<evidence type="ECO:0000259" key="8">
    <source>
        <dbReference type="Pfam" id="PF10502"/>
    </source>
</evidence>
<dbReference type="RefSeq" id="XP_013792382.2">
    <property type="nucleotide sequence ID" value="XM_013936928.2"/>
</dbReference>
<dbReference type="SUPFAM" id="SSF51306">
    <property type="entry name" value="LexA/Signal peptidase"/>
    <property type="match status" value="1"/>
</dbReference>
<gene>
    <name evidence="10" type="primary">LOC106476263</name>
</gene>
<evidence type="ECO:0000313" key="10">
    <source>
        <dbReference type="RefSeq" id="XP_013792382.2"/>
    </source>
</evidence>
<organism evidence="9 10">
    <name type="scientific">Limulus polyphemus</name>
    <name type="common">Atlantic horseshoe crab</name>
    <dbReference type="NCBI Taxonomy" id="6850"/>
    <lineage>
        <taxon>Eukaryota</taxon>
        <taxon>Metazoa</taxon>
        <taxon>Ecdysozoa</taxon>
        <taxon>Arthropoda</taxon>
        <taxon>Chelicerata</taxon>
        <taxon>Merostomata</taxon>
        <taxon>Xiphosura</taxon>
        <taxon>Limulidae</taxon>
        <taxon>Limulus</taxon>
    </lineage>
</organism>
<comment type="subcellular location">
    <subcellularLocation>
        <location evidence="1">Mitochondrion inner membrane</location>
    </subcellularLocation>
</comment>
<keyword evidence="3" id="KW-0999">Mitochondrion inner membrane</keyword>
<comment type="subunit">
    <text evidence="2">Heterodimer of 2 subunits, IMMPL1 and IMMPL2.</text>
</comment>
<dbReference type="GeneID" id="106476263"/>